<organism evidence="1">
    <name type="scientific">Staphylococcus aureus</name>
    <dbReference type="NCBI Taxonomy" id="1280"/>
    <lineage>
        <taxon>Bacteria</taxon>
        <taxon>Bacillati</taxon>
        <taxon>Bacillota</taxon>
        <taxon>Bacilli</taxon>
        <taxon>Bacillales</taxon>
        <taxon>Staphylococcaceae</taxon>
        <taxon>Staphylococcus</taxon>
    </lineage>
</organism>
<accession>A0A499S8F3</accession>
<proteinExistence type="predicted"/>
<keyword evidence="1" id="KW-0614">Plasmid</keyword>
<reference evidence="1" key="1">
    <citation type="journal article" date="2019" name="Front. Microbiol.">
        <title>Prevalence of Antibiotic and Heavy Metal Resistance Determinants and Virulence-Related Genetic Elements in Plasmids of Staphylococcus aureus.</title>
        <authorList>
            <person name="Bukowski M."/>
            <person name="Piwowarczyk R."/>
            <person name="Madry A."/>
            <person name="Zagorski-Przybylo R."/>
            <person name="Hydzik M."/>
            <person name="Wladyka B."/>
        </authorList>
    </citation>
    <scope>NUCLEOTIDE SEQUENCE</scope>
    <source>
        <strain evidence="1">Ph1</strain>
        <plasmid evidence="1">pPH1-2</plasmid>
    </source>
</reference>
<sequence>MTKTPTTGNSRGLVIKRLETVYLYNFRYLYYIMNNILVQAPKSLNKCKAK</sequence>
<dbReference type="EMBL" id="MH785258">
    <property type="protein sequence ID" value="AYK28262.1"/>
    <property type="molecule type" value="Genomic_DNA"/>
</dbReference>
<name>A0A499S8F3_STAAU</name>
<evidence type="ECO:0000313" key="1">
    <source>
        <dbReference type="EMBL" id="AYK28262.1"/>
    </source>
</evidence>
<geneLocation type="plasmid" evidence="1">
    <name>pPH1-2</name>
</geneLocation>
<gene>
    <name evidence="1" type="ORF">D0Y80_m00045</name>
</gene>
<protein>
    <submittedName>
        <fullName evidence="1">Uncharacterized protein</fullName>
    </submittedName>
</protein>
<dbReference type="AlphaFoldDB" id="A0A499S8F3"/>